<reference evidence="2 3" key="1">
    <citation type="submission" date="2021-09" db="EMBL/GenBank/DDBJ databases">
        <title>Genomic insights and catalytic innovation underlie evolution of tropane alkaloids biosynthesis.</title>
        <authorList>
            <person name="Wang Y.-J."/>
            <person name="Tian T."/>
            <person name="Huang J.-P."/>
            <person name="Huang S.-X."/>
        </authorList>
    </citation>
    <scope>NUCLEOTIDE SEQUENCE [LARGE SCALE GENOMIC DNA]</scope>
    <source>
        <strain evidence="2">KIB-2018</strain>
        <tissue evidence="2">Leaf</tissue>
    </source>
</reference>
<evidence type="ECO:0000313" key="3">
    <source>
        <dbReference type="Proteomes" id="UP001159364"/>
    </source>
</evidence>
<evidence type="ECO:0000313" key="2">
    <source>
        <dbReference type="EMBL" id="KAJ8763292.1"/>
    </source>
</evidence>
<gene>
    <name evidence="2" type="ORF">K2173_026193</name>
</gene>
<name>A0AAV8T9F5_9ROSI</name>
<keyword evidence="3" id="KW-1185">Reference proteome</keyword>
<sequence length="86" mass="9078">MKTKGTEKINEEGATETRVDTVDHRLQAGQEGEPHHEKVGVVHLTRHKRDSGGGGGLLSTAAAAVTNTFKSARDAVMGSGKDKPTK</sequence>
<protein>
    <submittedName>
        <fullName evidence="2">Uncharacterized protein</fullName>
    </submittedName>
</protein>
<dbReference type="AlphaFoldDB" id="A0AAV8T9F5"/>
<evidence type="ECO:0000256" key="1">
    <source>
        <dbReference type="SAM" id="MobiDB-lite"/>
    </source>
</evidence>
<dbReference type="EMBL" id="JAIWQS010000006">
    <property type="protein sequence ID" value="KAJ8763292.1"/>
    <property type="molecule type" value="Genomic_DNA"/>
</dbReference>
<feature type="region of interest" description="Disordered" evidence="1">
    <location>
        <begin position="1"/>
        <end position="22"/>
    </location>
</feature>
<dbReference type="Proteomes" id="UP001159364">
    <property type="component" value="Linkage Group LG06"/>
</dbReference>
<accession>A0AAV8T9F5</accession>
<proteinExistence type="predicted"/>
<organism evidence="2 3">
    <name type="scientific">Erythroxylum novogranatense</name>
    <dbReference type="NCBI Taxonomy" id="1862640"/>
    <lineage>
        <taxon>Eukaryota</taxon>
        <taxon>Viridiplantae</taxon>
        <taxon>Streptophyta</taxon>
        <taxon>Embryophyta</taxon>
        <taxon>Tracheophyta</taxon>
        <taxon>Spermatophyta</taxon>
        <taxon>Magnoliopsida</taxon>
        <taxon>eudicotyledons</taxon>
        <taxon>Gunneridae</taxon>
        <taxon>Pentapetalae</taxon>
        <taxon>rosids</taxon>
        <taxon>fabids</taxon>
        <taxon>Malpighiales</taxon>
        <taxon>Erythroxylaceae</taxon>
        <taxon>Erythroxylum</taxon>
    </lineage>
</organism>
<comment type="caution">
    <text evidence="2">The sequence shown here is derived from an EMBL/GenBank/DDBJ whole genome shotgun (WGS) entry which is preliminary data.</text>
</comment>